<comment type="caution">
    <text evidence="1">The sequence shown here is derived from an EMBL/GenBank/DDBJ whole genome shotgun (WGS) entry which is preliminary data.</text>
</comment>
<dbReference type="EMBL" id="JAIQCJ010002160">
    <property type="protein sequence ID" value="KAJ8780458.1"/>
    <property type="molecule type" value="Genomic_DNA"/>
</dbReference>
<name>A0AB34GMX0_ESCRO</name>
<proteinExistence type="predicted"/>
<protein>
    <submittedName>
        <fullName evidence="1">Uncharacterized protein</fullName>
    </submittedName>
</protein>
<dbReference type="Proteomes" id="UP001159641">
    <property type="component" value="Unassembled WGS sequence"/>
</dbReference>
<organism evidence="1 2">
    <name type="scientific">Eschrichtius robustus</name>
    <name type="common">California gray whale</name>
    <name type="synonym">Eschrichtius gibbosus</name>
    <dbReference type="NCBI Taxonomy" id="9764"/>
    <lineage>
        <taxon>Eukaryota</taxon>
        <taxon>Metazoa</taxon>
        <taxon>Chordata</taxon>
        <taxon>Craniata</taxon>
        <taxon>Vertebrata</taxon>
        <taxon>Euteleostomi</taxon>
        <taxon>Mammalia</taxon>
        <taxon>Eutheria</taxon>
        <taxon>Laurasiatheria</taxon>
        <taxon>Artiodactyla</taxon>
        <taxon>Whippomorpha</taxon>
        <taxon>Cetacea</taxon>
        <taxon>Mysticeti</taxon>
        <taxon>Eschrichtiidae</taxon>
        <taxon>Eschrichtius</taxon>
    </lineage>
</organism>
<keyword evidence="2" id="KW-1185">Reference proteome</keyword>
<gene>
    <name evidence="1" type="ORF">J1605_011722</name>
</gene>
<sequence>QKLRSVEKV</sequence>
<reference evidence="1 2" key="1">
    <citation type="submission" date="2022-11" db="EMBL/GenBank/DDBJ databases">
        <title>Whole genome sequence of Eschrichtius robustus ER-17-0199.</title>
        <authorList>
            <person name="Bruniche-Olsen A."/>
            <person name="Black A.N."/>
            <person name="Fields C.J."/>
            <person name="Walden K."/>
            <person name="Dewoody J.A."/>
        </authorList>
    </citation>
    <scope>NUCLEOTIDE SEQUENCE [LARGE SCALE GENOMIC DNA]</scope>
    <source>
        <strain evidence="1">ER-17-0199</strain>
        <tissue evidence="1">Blubber</tissue>
    </source>
</reference>
<feature type="non-terminal residue" evidence="1">
    <location>
        <position position="1"/>
    </location>
</feature>
<evidence type="ECO:0000313" key="1">
    <source>
        <dbReference type="EMBL" id="KAJ8780458.1"/>
    </source>
</evidence>
<accession>A0AB34GMX0</accession>
<evidence type="ECO:0000313" key="2">
    <source>
        <dbReference type="Proteomes" id="UP001159641"/>
    </source>
</evidence>